<accession>A0A1N7SB62</accession>
<evidence type="ECO:0000313" key="3">
    <source>
        <dbReference type="Proteomes" id="UP000195569"/>
    </source>
</evidence>
<name>A0A1N7SB62_9BURK</name>
<dbReference type="Proteomes" id="UP000195569">
    <property type="component" value="Unassembled WGS sequence"/>
</dbReference>
<proteinExistence type="predicted"/>
<dbReference type="EMBL" id="CYGY02000042">
    <property type="protein sequence ID" value="SIT44636.1"/>
    <property type="molecule type" value="Genomic_DNA"/>
</dbReference>
<protein>
    <submittedName>
        <fullName evidence="2">Uncharacterized protein</fullName>
    </submittedName>
</protein>
<evidence type="ECO:0000256" key="1">
    <source>
        <dbReference type="SAM" id="MobiDB-lite"/>
    </source>
</evidence>
<keyword evidence="3" id="KW-1185">Reference proteome</keyword>
<evidence type="ECO:0000313" key="2">
    <source>
        <dbReference type="EMBL" id="SIT44636.1"/>
    </source>
</evidence>
<gene>
    <name evidence="2" type="ORF">BN2476_420099</name>
</gene>
<reference evidence="2" key="1">
    <citation type="submission" date="2016-12" db="EMBL/GenBank/DDBJ databases">
        <authorList>
            <person name="Moulin L."/>
        </authorList>
    </citation>
    <scope>NUCLEOTIDE SEQUENCE [LARGE SCALE GENOMIC DNA]</scope>
    <source>
        <strain evidence="2">STM 7183</strain>
    </source>
</reference>
<dbReference type="AlphaFoldDB" id="A0A1N7SB62"/>
<feature type="region of interest" description="Disordered" evidence="1">
    <location>
        <begin position="31"/>
        <end position="55"/>
    </location>
</feature>
<comment type="caution">
    <text evidence="2">The sequence shown here is derived from an EMBL/GenBank/DDBJ whole genome shotgun (WGS) entry which is preliminary data.</text>
</comment>
<sequence>MSCRSSFSVFPKGLFAYETCMRCPVKGRSQGLRRSERPFTGQPLTSEFIHSRGTPETGRMAASRVVYLARPNGAPCSLPCARFRAFACTFHMQTDPK</sequence>
<organism evidence="2 3">
    <name type="scientific">Paraburkholderia piptadeniae</name>
    <dbReference type="NCBI Taxonomy" id="1701573"/>
    <lineage>
        <taxon>Bacteria</taxon>
        <taxon>Pseudomonadati</taxon>
        <taxon>Pseudomonadota</taxon>
        <taxon>Betaproteobacteria</taxon>
        <taxon>Burkholderiales</taxon>
        <taxon>Burkholderiaceae</taxon>
        <taxon>Paraburkholderia</taxon>
    </lineage>
</organism>